<accession>A0A2J7ZHD7</accession>
<feature type="non-terminal residue" evidence="2">
    <location>
        <position position="1"/>
    </location>
</feature>
<keyword evidence="3" id="KW-1185">Reference proteome</keyword>
<evidence type="ECO:0000313" key="3">
    <source>
        <dbReference type="Proteomes" id="UP000236333"/>
    </source>
</evidence>
<comment type="caution">
    <text evidence="2">The sequence shown here is derived from an EMBL/GenBank/DDBJ whole genome shotgun (WGS) entry which is preliminary data.</text>
</comment>
<evidence type="ECO:0000256" key="1">
    <source>
        <dbReference type="SAM" id="MobiDB-lite"/>
    </source>
</evidence>
<feature type="region of interest" description="Disordered" evidence="1">
    <location>
        <begin position="93"/>
        <end position="152"/>
    </location>
</feature>
<proteinExistence type="predicted"/>
<sequence>GLITWATLYSELKTIEHSDYREATTGLQSMPILRAGLDWFDEAWGPTRVVKALPCLYRPPVYSLPVGAGETALSWGLQPVSYSQCWPPAHLPQPGLPAPRPLAGPVPQPEAPARVADVGDSDGGSSDGGSGRSSERRSDSGSGSDDGEEAGWGDVRLVNYYRRFLLPQPPGGPPGGGAP</sequence>
<organism evidence="2 3">
    <name type="scientific">Tetrabaena socialis</name>
    <dbReference type="NCBI Taxonomy" id="47790"/>
    <lineage>
        <taxon>Eukaryota</taxon>
        <taxon>Viridiplantae</taxon>
        <taxon>Chlorophyta</taxon>
        <taxon>core chlorophytes</taxon>
        <taxon>Chlorophyceae</taxon>
        <taxon>CS clade</taxon>
        <taxon>Chlamydomonadales</taxon>
        <taxon>Tetrabaenaceae</taxon>
        <taxon>Tetrabaena</taxon>
    </lineage>
</organism>
<feature type="compositionally biased region" description="Gly residues" evidence="1">
    <location>
        <begin position="121"/>
        <end position="131"/>
    </location>
</feature>
<dbReference type="EMBL" id="PGGS01002333">
    <property type="protein sequence ID" value="PNG99680.1"/>
    <property type="molecule type" value="Genomic_DNA"/>
</dbReference>
<name>A0A2J7ZHD7_9CHLO</name>
<dbReference type="Proteomes" id="UP000236333">
    <property type="component" value="Unassembled WGS sequence"/>
</dbReference>
<feature type="compositionally biased region" description="Pro residues" evidence="1">
    <location>
        <begin position="93"/>
        <end position="110"/>
    </location>
</feature>
<gene>
    <name evidence="2" type="ORF">TSOC_014535</name>
</gene>
<reference evidence="2 3" key="1">
    <citation type="journal article" date="2017" name="Mol. Biol. Evol.">
        <title>The 4-celled Tetrabaena socialis nuclear genome reveals the essential components for genetic control of cell number at the origin of multicellularity in the volvocine lineage.</title>
        <authorList>
            <person name="Featherston J."/>
            <person name="Arakaki Y."/>
            <person name="Hanschen E.R."/>
            <person name="Ferris P.J."/>
            <person name="Michod R.E."/>
            <person name="Olson B.J.S.C."/>
            <person name="Nozaki H."/>
            <person name="Durand P.M."/>
        </authorList>
    </citation>
    <scope>NUCLEOTIDE SEQUENCE [LARGE SCALE GENOMIC DNA]</scope>
    <source>
        <strain evidence="2 3">NIES-571</strain>
    </source>
</reference>
<evidence type="ECO:0000313" key="2">
    <source>
        <dbReference type="EMBL" id="PNG99680.1"/>
    </source>
</evidence>
<protein>
    <submittedName>
        <fullName evidence="2">Uncharacterized protein</fullName>
    </submittedName>
</protein>
<dbReference type="AlphaFoldDB" id="A0A2J7ZHD7"/>